<comment type="catalytic activity">
    <reaction evidence="2">
        <text>UDP-N-acetyl-alpha-D-muramoyl-L-alanyl-D-glutamate + meso-2,6-diaminopimelate + ATP = UDP-N-acetyl-alpha-D-muramoyl-L-alanyl-gamma-D-glutamyl-meso-2,6-diaminopimelate + ADP + phosphate + H(+)</text>
        <dbReference type="Rhea" id="RHEA:23676"/>
        <dbReference type="ChEBI" id="CHEBI:15378"/>
        <dbReference type="ChEBI" id="CHEBI:30616"/>
        <dbReference type="ChEBI" id="CHEBI:43474"/>
        <dbReference type="ChEBI" id="CHEBI:57791"/>
        <dbReference type="ChEBI" id="CHEBI:83900"/>
        <dbReference type="ChEBI" id="CHEBI:83905"/>
        <dbReference type="ChEBI" id="CHEBI:456216"/>
        <dbReference type="EC" id="6.3.2.13"/>
    </reaction>
</comment>
<dbReference type="SUPFAM" id="SSF53244">
    <property type="entry name" value="MurD-like peptide ligases, peptide-binding domain"/>
    <property type="match status" value="1"/>
</dbReference>
<dbReference type="Gene3D" id="3.40.1190.10">
    <property type="entry name" value="Mur-like, catalytic domain"/>
    <property type="match status" value="1"/>
</dbReference>
<evidence type="ECO:0000259" key="5">
    <source>
        <dbReference type="Pfam" id="PF08245"/>
    </source>
</evidence>
<dbReference type="InterPro" id="IPR036565">
    <property type="entry name" value="Mur-like_cat_sf"/>
</dbReference>
<dbReference type="RefSeq" id="WP_109037652.1">
    <property type="nucleotide sequence ID" value="NZ_CP029210.1"/>
</dbReference>
<dbReference type="InterPro" id="IPR036615">
    <property type="entry name" value="Mur_ligase_C_dom_sf"/>
</dbReference>
<dbReference type="GO" id="GO:0008765">
    <property type="term" value="F:UDP-N-acetylmuramoylalanyl-D-glutamate-2,6-diaminopimelate ligase activity"/>
    <property type="evidence" value="ECO:0007669"/>
    <property type="project" value="UniProtKB-UniRule"/>
</dbReference>
<keyword evidence="2 3" id="KW-0961">Cell wall biogenesis/degradation</keyword>
<feature type="binding site" evidence="2">
    <location>
        <position position="480"/>
    </location>
    <ligand>
        <name>meso-2,6-diaminopimelate</name>
        <dbReference type="ChEBI" id="CHEBI:57791"/>
    </ligand>
</feature>
<feature type="binding site" evidence="2">
    <location>
        <position position="484"/>
    </location>
    <ligand>
        <name>meso-2,6-diaminopimelate</name>
        <dbReference type="ChEBI" id="CHEBI:57791"/>
    </ligand>
</feature>
<keyword evidence="2 3" id="KW-0132">Cell division</keyword>
<feature type="domain" description="Mur ligase central" evidence="5">
    <location>
        <begin position="115"/>
        <end position="325"/>
    </location>
</feature>
<keyword evidence="2" id="KW-0460">Magnesium</keyword>
<dbReference type="SUPFAM" id="SSF63418">
    <property type="entry name" value="MurE/MurF N-terminal domain"/>
    <property type="match status" value="1"/>
</dbReference>
<dbReference type="GO" id="GO:0009252">
    <property type="term" value="P:peptidoglycan biosynthetic process"/>
    <property type="evidence" value="ECO:0007669"/>
    <property type="project" value="UniProtKB-UniRule"/>
</dbReference>
<dbReference type="GO" id="GO:0008360">
    <property type="term" value="P:regulation of cell shape"/>
    <property type="evidence" value="ECO:0007669"/>
    <property type="project" value="UniProtKB-KW"/>
</dbReference>
<dbReference type="PANTHER" id="PTHR23135">
    <property type="entry name" value="MUR LIGASE FAMILY MEMBER"/>
    <property type="match status" value="1"/>
</dbReference>
<protein>
    <recommendedName>
        <fullName evidence="2">UDP-N-acetylmuramoyl-L-alanyl-D-glutamate--2,6-diaminopimelate ligase</fullName>
        <ecNumber evidence="2">6.3.2.13</ecNumber>
    </recommendedName>
    <alternativeName>
        <fullName evidence="2">Meso-A2pm-adding enzyme</fullName>
    </alternativeName>
    <alternativeName>
        <fullName evidence="2">Meso-diaminopimelate-adding enzyme</fullName>
    </alternativeName>
    <alternativeName>
        <fullName evidence="2">UDP-MurNAc-L-Ala-D-Glu:meso-diaminopimelate ligase</fullName>
    </alternativeName>
    <alternativeName>
        <fullName evidence="2">UDP-MurNAc-tripeptide synthetase</fullName>
    </alternativeName>
    <alternativeName>
        <fullName evidence="2">UDP-N-acetylmuramyl-tripeptide synthetase</fullName>
    </alternativeName>
</protein>
<dbReference type="GO" id="GO:0005524">
    <property type="term" value="F:ATP binding"/>
    <property type="evidence" value="ECO:0007669"/>
    <property type="project" value="UniProtKB-UniRule"/>
</dbReference>
<dbReference type="GO" id="GO:0071555">
    <property type="term" value="P:cell wall organization"/>
    <property type="evidence" value="ECO:0007669"/>
    <property type="project" value="UniProtKB-KW"/>
</dbReference>
<keyword evidence="2 3" id="KW-0133">Cell shape</keyword>
<feature type="short sequence motif" description="Meso-diaminopimelate recognition motif" evidence="2">
    <location>
        <begin position="429"/>
        <end position="432"/>
    </location>
</feature>
<name>A0A2U8FUA8_9BURK</name>
<dbReference type="Proteomes" id="UP000244892">
    <property type="component" value="Chromosome"/>
</dbReference>
<keyword evidence="2 3" id="KW-0573">Peptidoglycan synthesis</keyword>
<dbReference type="InterPro" id="IPR005761">
    <property type="entry name" value="UDP-N-AcMur-Glu-dNH2Pim_ligase"/>
</dbReference>
<comment type="PTM">
    <text evidence="2">Carboxylation is probably crucial for Mg(2+) binding and, consequently, for the gamma-phosphate positioning of ATP.</text>
</comment>
<keyword evidence="2" id="KW-0067">ATP-binding</keyword>
<evidence type="ECO:0000256" key="3">
    <source>
        <dbReference type="RuleBase" id="RU004135"/>
    </source>
</evidence>
<feature type="binding site" evidence="2">
    <location>
        <begin position="429"/>
        <end position="432"/>
    </location>
    <ligand>
        <name>meso-2,6-diaminopimelate</name>
        <dbReference type="ChEBI" id="CHEBI:57791"/>
    </ligand>
</feature>
<dbReference type="Gene3D" id="3.40.1390.10">
    <property type="entry name" value="MurE/MurF, N-terminal domain"/>
    <property type="match status" value="1"/>
</dbReference>
<organism evidence="6 7">
    <name type="scientific">Aquabacterium olei</name>
    <dbReference type="NCBI Taxonomy" id="1296669"/>
    <lineage>
        <taxon>Bacteria</taxon>
        <taxon>Pseudomonadati</taxon>
        <taxon>Pseudomonadota</taxon>
        <taxon>Betaproteobacteria</taxon>
        <taxon>Burkholderiales</taxon>
        <taxon>Aquabacterium</taxon>
    </lineage>
</organism>
<dbReference type="KEGG" id="aon:DEH84_15435"/>
<comment type="similarity">
    <text evidence="1 2">Belongs to the MurCDEF family. MurE subfamily.</text>
</comment>
<dbReference type="UniPathway" id="UPA00219"/>
<proteinExistence type="inferred from homology"/>
<feature type="binding site" evidence="2">
    <location>
        <position position="188"/>
    </location>
    <ligand>
        <name>UDP-N-acetyl-alpha-D-muramoyl-L-alanyl-D-glutamate</name>
        <dbReference type="ChEBI" id="CHEBI:83900"/>
    </ligand>
</feature>
<feature type="binding site" evidence="2">
    <location>
        <position position="196"/>
    </location>
    <ligand>
        <name>UDP-N-acetyl-alpha-D-muramoyl-L-alanyl-D-glutamate</name>
        <dbReference type="ChEBI" id="CHEBI:83900"/>
    </ligand>
</feature>
<dbReference type="PANTHER" id="PTHR23135:SF4">
    <property type="entry name" value="UDP-N-ACETYLMURAMOYL-L-ALANYL-D-GLUTAMATE--2,6-DIAMINOPIMELATE LIGASE MURE HOMOLOG, CHLOROPLASTIC"/>
    <property type="match status" value="1"/>
</dbReference>
<feature type="binding site" evidence="2">
    <location>
        <begin position="117"/>
        <end position="123"/>
    </location>
    <ligand>
        <name>ATP</name>
        <dbReference type="ChEBI" id="CHEBI:30616"/>
    </ligand>
</feature>
<evidence type="ECO:0000256" key="2">
    <source>
        <dbReference type="HAMAP-Rule" id="MF_00208"/>
    </source>
</evidence>
<sequence length="519" mass="54047">MAASLHTLHTTADALAWLRQQGVAELTVDSRKVGAMASQGVCFIAWPGAARDGRSFVAQALADGARACLVEADGAEAFGFDDARVAAVPGLKARSAEIAHGFHGEPSARLQVVAVTGTNGKTSTSWWTAQALAALGRGCGVIGTLGVGQPGGAGFTPTGLTTPDPVTLHATFRAFAEAGLQAAAIEASSIGIEELRLHATHIAVAQFTNFTQDHLDYHGSMAAYWQAKRALFDWPGLQAAVVNLDDPMGAGLCAHARSRGLAVWSYGVDTPARLQAQQVRHEAMGIAFTLVEHTDTGLAELSRIDLQAPVIGRFNVSNLLAVVGALRALGVPLPEAAAACRGLHAVPGRMDLVAVPPALATMLPLAVVDYAHTPDALQKALEALRPVAEARGGRLWCVFGCGGNRDPIKRPLMGGIADQLADHVVLTSDNPRHEDPHAILAQVQAGVQGRARLAVVADRREAIAQALADAEPRDVVLIAGKGHEDYQEIAGVRSPFSDVEEARAALAQRADLAAMGGAA</sequence>
<dbReference type="GO" id="GO:0051301">
    <property type="term" value="P:cell division"/>
    <property type="evidence" value="ECO:0007669"/>
    <property type="project" value="UniProtKB-KW"/>
</dbReference>
<dbReference type="EC" id="6.3.2.13" evidence="2"/>
<keyword evidence="2" id="KW-0963">Cytoplasm</keyword>
<dbReference type="InterPro" id="IPR004101">
    <property type="entry name" value="Mur_ligase_C"/>
</dbReference>
<evidence type="ECO:0000313" key="6">
    <source>
        <dbReference type="EMBL" id="AWI54661.1"/>
    </source>
</evidence>
<dbReference type="InterPro" id="IPR035911">
    <property type="entry name" value="MurE/MurF_N"/>
</dbReference>
<keyword evidence="7" id="KW-1185">Reference proteome</keyword>
<evidence type="ECO:0000256" key="1">
    <source>
        <dbReference type="ARBA" id="ARBA00005898"/>
    </source>
</evidence>
<dbReference type="GO" id="GO:0005737">
    <property type="term" value="C:cytoplasm"/>
    <property type="evidence" value="ECO:0007669"/>
    <property type="project" value="UniProtKB-SubCell"/>
</dbReference>
<comment type="subcellular location">
    <subcellularLocation>
        <location evidence="2 3">Cytoplasm</location>
    </subcellularLocation>
</comment>
<dbReference type="Pfam" id="PF08245">
    <property type="entry name" value="Mur_ligase_M"/>
    <property type="match status" value="1"/>
</dbReference>
<accession>A0A2U8FUA8</accession>
<evidence type="ECO:0000313" key="7">
    <source>
        <dbReference type="Proteomes" id="UP000244892"/>
    </source>
</evidence>
<feature type="binding site" evidence="2">
    <location>
        <position position="30"/>
    </location>
    <ligand>
        <name>UDP-N-acetyl-alpha-D-muramoyl-L-alanyl-D-glutamate</name>
        <dbReference type="ChEBI" id="CHEBI:83900"/>
    </ligand>
</feature>
<reference evidence="6 7" key="1">
    <citation type="submission" date="2018-05" db="EMBL/GenBank/DDBJ databases">
        <title>complete genome sequence of Aquabacterium olei NBRC 110486.</title>
        <authorList>
            <person name="Tang B."/>
            <person name="Chang J."/>
            <person name="Zhang L."/>
            <person name="Yang H."/>
        </authorList>
    </citation>
    <scope>NUCLEOTIDE SEQUENCE [LARGE SCALE GENOMIC DNA]</scope>
    <source>
        <strain evidence="6 7">NBRC 110486</strain>
    </source>
</reference>
<dbReference type="NCBIfam" id="TIGR01085">
    <property type="entry name" value="murE"/>
    <property type="match status" value="1"/>
</dbReference>
<gene>
    <name evidence="2" type="primary">murE</name>
    <name evidence="6" type="ORF">DEH84_15435</name>
</gene>
<keyword evidence="2" id="KW-0547">Nucleotide-binding</keyword>
<dbReference type="HAMAP" id="MF_00208">
    <property type="entry name" value="MurE"/>
    <property type="match status" value="1"/>
</dbReference>
<dbReference type="OrthoDB" id="9800958at2"/>
<dbReference type="EMBL" id="CP029210">
    <property type="protein sequence ID" value="AWI54661.1"/>
    <property type="molecule type" value="Genomic_DNA"/>
</dbReference>
<comment type="function">
    <text evidence="2">Catalyzes the addition of meso-diaminopimelic acid to the nucleotide precursor UDP-N-acetylmuramoyl-L-alanyl-D-glutamate (UMAG) in the biosynthesis of bacterial cell-wall peptidoglycan.</text>
</comment>
<dbReference type="AlphaFoldDB" id="A0A2U8FUA8"/>
<feature type="modified residue" description="N6-carboxylysine" evidence="2">
    <location>
        <position position="228"/>
    </location>
</feature>
<dbReference type="InterPro" id="IPR013221">
    <property type="entry name" value="Mur_ligase_cen"/>
</dbReference>
<keyword evidence="2 3" id="KW-0131">Cell cycle</keyword>
<evidence type="ECO:0000259" key="4">
    <source>
        <dbReference type="Pfam" id="PF02875"/>
    </source>
</evidence>
<dbReference type="Gene3D" id="3.90.190.20">
    <property type="entry name" value="Mur ligase, C-terminal domain"/>
    <property type="match status" value="1"/>
</dbReference>
<dbReference type="Pfam" id="PF02875">
    <property type="entry name" value="Mur_ligase_C"/>
    <property type="match status" value="1"/>
</dbReference>
<comment type="pathway">
    <text evidence="2 3">Cell wall biogenesis; peptidoglycan biosynthesis.</text>
</comment>
<dbReference type="NCBIfam" id="NF001126">
    <property type="entry name" value="PRK00139.1-4"/>
    <property type="match status" value="1"/>
</dbReference>
<dbReference type="SUPFAM" id="SSF53623">
    <property type="entry name" value="MurD-like peptide ligases, catalytic domain"/>
    <property type="match status" value="1"/>
</dbReference>
<comment type="caution">
    <text evidence="2">Lacks conserved residue(s) required for the propagation of feature annotation.</text>
</comment>
<feature type="binding site" evidence="2">
    <location>
        <position position="405"/>
    </location>
    <ligand>
        <name>meso-2,6-diaminopimelate</name>
        <dbReference type="ChEBI" id="CHEBI:57791"/>
    </ligand>
</feature>
<feature type="domain" description="Mur ligase C-terminal" evidence="4">
    <location>
        <begin position="366"/>
        <end position="482"/>
    </location>
</feature>
<comment type="cofactor">
    <cofactor evidence="2">
        <name>Mg(2+)</name>
        <dbReference type="ChEBI" id="CHEBI:18420"/>
    </cofactor>
</comment>
<feature type="binding site" evidence="2">
    <location>
        <begin position="161"/>
        <end position="162"/>
    </location>
    <ligand>
        <name>UDP-N-acetyl-alpha-D-muramoyl-L-alanyl-D-glutamate</name>
        <dbReference type="ChEBI" id="CHEBI:83900"/>
    </ligand>
</feature>
<keyword evidence="2 6" id="KW-0436">Ligase</keyword>
<dbReference type="GO" id="GO:0000287">
    <property type="term" value="F:magnesium ion binding"/>
    <property type="evidence" value="ECO:0007669"/>
    <property type="project" value="UniProtKB-UniRule"/>
</dbReference>